<feature type="signal peptide" evidence="3">
    <location>
        <begin position="1"/>
        <end position="17"/>
    </location>
</feature>
<organism evidence="4">
    <name type="scientific">Timema genevievae</name>
    <name type="common">Walking stick</name>
    <dbReference type="NCBI Taxonomy" id="629358"/>
    <lineage>
        <taxon>Eukaryota</taxon>
        <taxon>Metazoa</taxon>
        <taxon>Ecdysozoa</taxon>
        <taxon>Arthropoda</taxon>
        <taxon>Hexapoda</taxon>
        <taxon>Insecta</taxon>
        <taxon>Pterygota</taxon>
        <taxon>Neoptera</taxon>
        <taxon>Polyneoptera</taxon>
        <taxon>Phasmatodea</taxon>
        <taxon>Timematodea</taxon>
        <taxon>Timematoidea</taxon>
        <taxon>Timematidae</taxon>
        <taxon>Timema</taxon>
    </lineage>
</organism>
<reference evidence="4" key="1">
    <citation type="submission" date="2020-11" db="EMBL/GenBank/DDBJ databases">
        <authorList>
            <person name="Tran Van P."/>
        </authorList>
    </citation>
    <scope>NUCLEOTIDE SEQUENCE</scope>
</reference>
<dbReference type="EMBL" id="OE839738">
    <property type="protein sequence ID" value="CAD7588426.1"/>
    <property type="molecule type" value="Genomic_DNA"/>
</dbReference>
<evidence type="ECO:0000313" key="4">
    <source>
        <dbReference type="EMBL" id="CAD7588426.1"/>
    </source>
</evidence>
<feature type="transmembrane region" description="Helical" evidence="2">
    <location>
        <begin position="185"/>
        <end position="205"/>
    </location>
</feature>
<sequence>MGVLKVTVLFVVYFVCAATCQHSETSEELNEVEDEGNWRVVYKVVSDCSHREDIMVCLKMKAVNFMDKALSLKTPLPITDYLSLSVDPSSKEESSGATKTDQVLSESQLEESLPRSLDEKSSSLDTMIQQRVDKFLDSRTVQFTIPKDILEGRVKKDKGGGMILAAGLAFAGMMAQVVMGKIALIAGKALIVAKVALVLSAVIGLKKLVSGGGGGGESHQVVYASEHGGGWGHRSLDADRAAHDLAYSAHSDRNNKLDDSPQA</sequence>
<dbReference type="Pfam" id="PF07898">
    <property type="entry name" value="DUF1676"/>
    <property type="match status" value="1"/>
</dbReference>
<name>A0A7R9JS61_TIMGE</name>
<feature type="chain" id="PRO_5030734197" evidence="3">
    <location>
        <begin position="18"/>
        <end position="263"/>
    </location>
</feature>
<keyword evidence="2" id="KW-1133">Transmembrane helix</keyword>
<feature type="region of interest" description="Disordered" evidence="1">
    <location>
        <begin position="87"/>
        <end position="109"/>
    </location>
</feature>
<evidence type="ECO:0000256" key="2">
    <source>
        <dbReference type="SAM" id="Phobius"/>
    </source>
</evidence>
<evidence type="ECO:0000256" key="3">
    <source>
        <dbReference type="SAM" id="SignalP"/>
    </source>
</evidence>
<evidence type="ECO:0000256" key="1">
    <source>
        <dbReference type="SAM" id="MobiDB-lite"/>
    </source>
</evidence>
<gene>
    <name evidence="4" type="ORF">TGEB3V08_LOCUS2496</name>
</gene>
<proteinExistence type="predicted"/>
<accession>A0A7R9JS61</accession>
<protein>
    <submittedName>
        <fullName evidence="4">Uncharacterized protein</fullName>
    </submittedName>
</protein>
<dbReference type="PANTHER" id="PTHR21879:SF14">
    <property type="entry name" value="OSIRIS 8"/>
    <property type="match status" value="1"/>
</dbReference>
<keyword evidence="2" id="KW-0472">Membrane</keyword>
<feature type="compositionally biased region" description="Polar residues" evidence="1">
    <location>
        <begin position="95"/>
        <end position="107"/>
    </location>
</feature>
<dbReference type="AlphaFoldDB" id="A0A7R9JS61"/>
<keyword evidence="2" id="KW-0812">Transmembrane</keyword>
<dbReference type="GO" id="GO:0016020">
    <property type="term" value="C:membrane"/>
    <property type="evidence" value="ECO:0007669"/>
    <property type="project" value="TreeGrafter"/>
</dbReference>
<dbReference type="InterPro" id="IPR012464">
    <property type="entry name" value="DUF1676"/>
</dbReference>
<dbReference type="PANTHER" id="PTHR21879">
    <property type="entry name" value="FI03362P-RELATED-RELATED"/>
    <property type="match status" value="1"/>
</dbReference>
<keyword evidence="3" id="KW-0732">Signal</keyword>
<feature type="transmembrane region" description="Helical" evidence="2">
    <location>
        <begin position="161"/>
        <end position="179"/>
    </location>
</feature>